<keyword evidence="4" id="KW-1185">Reference proteome</keyword>
<proteinExistence type="predicted"/>
<protein>
    <submittedName>
        <fullName evidence="3">HET-domain-containing protein</fullName>
    </submittedName>
</protein>
<evidence type="ECO:0000313" key="3">
    <source>
        <dbReference type="EMBL" id="PMD31277.1"/>
    </source>
</evidence>
<feature type="domain" description="DUF8212" evidence="2">
    <location>
        <begin position="225"/>
        <end position="249"/>
    </location>
</feature>
<dbReference type="Pfam" id="PF06985">
    <property type="entry name" value="HET"/>
    <property type="match status" value="1"/>
</dbReference>
<dbReference type="PANTHER" id="PTHR10622:SF10">
    <property type="entry name" value="HET DOMAIN-CONTAINING PROTEIN"/>
    <property type="match status" value="1"/>
</dbReference>
<dbReference type="PANTHER" id="PTHR10622">
    <property type="entry name" value="HET DOMAIN-CONTAINING PROTEIN"/>
    <property type="match status" value="1"/>
</dbReference>
<evidence type="ECO:0000313" key="4">
    <source>
        <dbReference type="Proteomes" id="UP000235786"/>
    </source>
</evidence>
<dbReference type="STRING" id="1149755.A0A2J6QYD5"/>
<reference evidence="3 4" key="1">
    <citation type="submission" date="2016-04" db="EMBL/GenBank/DDBJ databases">
        <title>A degradative enzymes factory behind the ericoid mycorrhizal symbiosis.</title>
        <authorList>
            <consortium name="DOE Joint Genome Institute"/>
            <person name="Martino E."/>
            <person name="Morin E."/>
            <person name="Grelet G."/>
            <person name="Kuo A."/>
            <person name="Kohler A."/>
            <person name="Daghino S."/>
            <person name="Barry K."/>
            <person name="Choi C."/>
            <person name="Cichocki N."/>
            <person name="Clum A."/>
            <person name="Copeland A."/>
            <person name="Hainaut M."/>
            <person name="Haridas S."/>
            <person name="Labutti K."/>
            <person name="Lindquist E."/>
            <person name="Lipzen A."/>
            <person name="Khouja H.-R."/>
            <person name="Murat C."/>
            <person name="Ohm R."/>
            <person name="Olson A."/>
            <person name="Spatafora J."/>
            <person name="Veneault-Fourrey C."/>
            <person name="Henrissat B."/>
            <person name="Grigoriev I."/>
            <person name="Martin F."/>
            <person name="Perotto S."/>
        </authorList>
    </citation>
    <scope>NUCLEOTIDE SEQUENCE [LARGE SCALE GENOMIC DNA]</scope>
    <source>
        <strain evidence="3 4">F</strain>
    </source>
</reference>
<dbReference type="Proteomes" id="UP000235786">
    <property type="component" value="Unassembled WGS sequence"/>
</dbReference>
<dbReference type="InterPro" id="IPR058525">
    <property type="entry name" value="DUF8212"/>
</dbReference>
<name>A0A2J6QYD5_HYAVF</name>
<dbReference type="EMBL" id="KZ613963">
    <property type="protein sequence ID" value="PMD31277.1"/>
    <property type="molecule type" value="Genomic_DNA"/>
</dbReference>
<evidence type="ECO:0000259" key="1">
    <source>
        <dbReference type="Pfam" id="PF06985"/>
    </source>
</evidence>
<dbReference type="Pfam" id="PF26640">
    <property type="entry name" value="DUF8212"/>
    <property type="match status" value="1"/>
</dbReference>
<organism evidence="3 4">
    <name type="scientific">Hyaloscypha variabilis (strain UAMH 11265 / GT02V1 / F)</name>
    <name type="common">Meliniomyces variabilis</name>
    <dbReference type="NCBI Taxonomy" id="1149755"/>
    <lineage>
        <taxon>Eukaryota</taxon>
        <taxon>Fungi</taxon>
        <taxon>Dikarya</taxon>
        <taxon>Ascomycota</taxon>
        <taxon>Pezizomycotina</taxon>
        <taxon>Leotiomycetes</taxon>
        <taxon>Helotiales</taxon>
        <taxon>Hyaloscyphaceae</taxon>
        <taxon>Hyaloscypha</taxon>
        <taxon>Hyaloscypha variabilis</taxon>
    </lineage>
</organism>
<sequence length="305" mass="34254">MRLLHASSFQLKSFEGDAIPPYAILSHTWGEDEVSFQDIHGPDASSKAGFKKIQLICSDALDHGLQYVWVDTCCIDKTSSAELSEAINSMFRWYHKSKYCYAFLADVPDGTDVHSPSSAFATSRWFSRGWTLQELLAPKHLEFFSSGGQELGTRQRLSGKISSITLIGEEYLSAPDPHSLLSKASIAKRMSWCSRRNTTRIEDIAYCLLGIFGISMPLLYGEGERAFVRLQEEIMKVSNDQSLFAWEDESYARVYLHDLEIGSLGPFARHPSAFKYSGHFVPDELEPPKEAFASTNMGLQITLRV</sequence>
<accession>A0A2J6QYD5</accession>
<feature type="domain" description="Heterokaryon incompatibility" evidence="1">
    <location>
        <begin position="22"/>
        <end position="106"/>
    </location>
</feature>
<gene>
    <name evidence="3" type="ORF">L207DRAFT_410669</name>
</gene>
<dbReference type="InterPro" id="IPR010730">
    <property type="entry name" value="HET"/>
</dbReference>
<dbReference type="OrthoDB" id="674604at2759"/>
<evidence type="ECO:0000259" key="2">
    <source>
        <dbReference type="Pfam" id="PF26640"/>
    </source>
</evidence>
<feature type="non-terminal residue" evidence="3">
    <location>
        <position position="305"/>
    </location>
</feature>
<dbReference type="AlphaFoldDB" id="A0A2J6QYD5"/>